<proteinExistence type="predicted"/>
<sequence>MNFKQNEIIKDQELGALQASAPGFRQFKKLVGGDAQEPIPMLRPLLAHPDEQARPPQFVAGFPHRSSPASSGEGPS</sequence>
<evidence type="ECO:0000313" key="3">
    <source>
        <dbReference type="Proteomes" id="UP000636709"/>
    </source>
</evidence>
<name>A0A835ABD7_9POAL</name>
<feature type="region of interest" description="Disordered" evidence="1">
    <location>
        <begin position="45"/>
        <end position="76"/>
    </location>
</feature>
<dbReference type="Proteomes" id="UP000636709">
    <property type="component" value="Unassembled WGS sequence"/>
</dbReference>
<gene>
    <name evidence="2" type="ORF">HU200_059463</name>
</gene>
<dbReference type="EMBL" id="JACEFO010002484">
    <property type="protein sequence ID" value="KAF8658003.1"/>
    <property type="molecule type" value="Genomic_DNA"/>
</dbReference>
<accession>A0A835ABD7</accession>
<evidence type="ECO:0000256" key="1">
    <source>
        <dbReference type="SAM" id="MobiDB-lite"/>
    </source>
</evidence>
<evidence type="ECO:0000313" key="2">
    <source>
        <dbReference type="EMBL" id="KAF8658003.1"/>
    </source>
</evidence>
<protein>
    <submittedName>
        <fullName evidence="2">Uncharacterized protein</fullName>
    </submittedName>
</protein>
<dbReference type="AlphaFoldDB" id="A0A835ABD7"/>
<reference evidence="2" key="1">
    <citation type="submission" date="2020-07" db="EMBL/GenBank/DDBJ databases">
        <title>Genome sequence and genetic diversity analysis of an under-domesticated orphan crop, white fonio (Digitaria exilis).</title>
        <authorList>
            <person name="Bennetzen J.L."/>
            <person name="Chen S."/>
            <person name="Ma X."/>
            <person name="Wang X."/>
            <person name="Yssel A.E.J."/>
            <person name="Chaluvadi S.R."/>
            <person name="Johnson M."/>
            <person name="Gangashetty P."/>
            <person name="Hamidou F."/>
            <person name="Sanogo M.D."/>
            <person name="Zwaenepoel A."/>
            <person name="Wallace J."/>
            <person name="Van De Peer Y."/>
            <person name="Van Deynze A."/>
        </authorList>
    </citation>
    <scope>NUCLEOTIDE SEQUENCE</scope>
    <source>
        <tissue evidence="2">Leaves</tissue>
    </source>
</reference>
<keyword evidence="3" id="KW-1185">Reference proteome</keyword>
<comment type="caution">
    <text evidence="2">The sequence shown here is derived from an EMBL/GenBank/DDBJ whole genome shotgun (WGS) entry which is preliminary data.</text>
</comment>
<organism evidence="2 3">
    <name type="scientific">Digitaria exilis</name>
    <dbReference type="NCBI Taxonomy" id="1010633"/>
    <lineage>
        <taxon>Eukaryota</taxon>
        <taxon>Viridiplantae</taxon>
        <taxon>Streptophyta</taxon>
        <taxon>Embryophyta</taxon>
        <taxon>Tracheophyta</taxon>
        <taxon>Spermatophyta</taxon>
        <taxon>Magnoliopsida</taxon>
        <taxon>Liliopsida</taxon>
        <taxon>Poales</taxon>
        <taxon>Poaceae</taxon>
        <taxon>PACMAD clade</taxon>
        <taxon>Panicoideae</taxon>
        <taxon>Panicodae</taxon>
        <taxon>Paniceae</taxon>
        <taxon>Anthephorinae</taxon>
        <taxon>Digitaria</taxon>
    </lineage>
</organism>